<feature type="compositionally biased region" description="Polar residues" evidence="2">
    <location>
        <begin position="659"/>
        <end position="671"/>
    </location>
</feature>
<reference evidence="4" key="2">
    <citation type="journal article" date="2024" name="Plant">
        <title>Genomic evolution and insights into agronomic trait innovations of Sesamum species.</title>
        <authorList>
            <person name="Miao H."/>
            <person name="Wang L."/>
            <person name="Qu L."/>
            <person name="Liu H."/>
            <person name="Sun Y."/>
            <person name="Le M."/>
            <person name="Wang Q."/>
            <person name="Wei S."/>
            <person name="Zheng Y."/>
            <person name="Lin W."/>
            <person name="Duan Y."/>
            <person name="Cao H."/>
            <person name="Xiong S."/>
            <person name="Wang X."/>
            <person name="Wei L."/>
            <person name="Li C."/>
            <person name="Ma Q."/>
            <person name="Ju M."/>
            <person name="Zhao R."/>
            <person name="Li G."/>
            <person name="Mu C."/>
            <person name="Tian Q."/>
            <person name="Mei H."/>
            <person name="Zhang T."/>
            <person name="Gao T."/>
            <person name="Zhang H."/>
        </authorList>
    </citation>
    <scope>NUCLEOTIDE SEQUENCE</scope>
    <source>
        <strain evidence="4">3651</strain>
    </source>
</reference>
<evidence type="ECO:0000256" key="1">
    <source>
        <dbReference type="SAM" id="Coils"/>
    </source>
</evidence>
<feature type="compositionally biased region" description="Basic and acidic residues" evidence="2">
    <location>
        <begin position="201"/>
        <end position="219"/>
    </location>
</feature>
<organism evidence="4 5">
    <name type="scientific">Sesamum alatum</name>
    <dbReference type="NCBI Taxonomy" id="300844"/>
    <lineage>
        <taxon>Eukaryota</taxon>
        <taxon>Viridiplantae</taxon>
        <taxon>Streptophyta</taxon>
        <taxon>Embryophyta</taxon>
        <taxon>Tracheophyta</taxon>
        <taxon>Spermatophyta</taxon>
        <taxon>Magnoliopsida</taxon>
        <taxon>eudicotyledons</taxon>
        <taxon>Gunneridae</taxon>
        <taxon>Pentapetalae</taxon>
        <taxon>asterids</taxon>
        <taxon>lamiids</taxon>
        <taxon>Lamiales</taxon>
        <taxon>Pedaliaceae</taxon>
        <taxon>Sesamum</taxon>
    </lineage>
</organism>
<keyword evidence="5" id="KW-1185">Reference proteome</keyword>
<feature type="region of interest" description="Disordered" evidence="2">
    <location>
        <begin position="185"/>
        <end position="233"/>
    </location>
</feature>
<name>A0AAE2CWN6_9LAMI</name>
<gene>
    <name evidence="4" type="ORF">Salat_0056200</name>
</gene>
<dbReference type="PANTHER" id="PTHR35464:SF1">
    <property type="entry name" value="OS06G0115200 PROTEIN"/>
    <property type="match status" value="1"/>
</dbReference>
<feature type="coiled-coil region" evidence="1">
    <location>
        <begin position="153"/>
        <end position="180"/>
    </location>
</feature>
<feature type="compositionally biased region" description="Basic and acidic residues" evidence="2">
    <location>
        <begin position="716"/>
        <end position="726"/>
    </location>
</feature>
<evidence type="ECO:0000256" key="2">
    <source>
        <dbReference type="SAM" id="MobiDB-lite"/>
    </source>
</evidence>
<reference evidence="4" key="1">
    <citation type="submission" date="2020-06" db="EMBL/GenBank/DDBJ databases">
        <authorList>
            <person name="Li T."/>
            <person name="Hu X."/>
            <person name="Zhang T."/>
            <person name="Song X."/>
            <person name="Zhang H."/>
            <person name="Dai N."/>
            <person name="Sheng W."/>
            <person name="Hou X."/>
            <person name="Wei L."/>
        </authorList>
    </citation>
    <scope>NUCLEOTIDE SEQUENCE</scope>
    <source>
        <strain evidence="4">3651</strain>
        <tissue evidence="4">Leaf</tissue>
    </source>
</reference>
<accession>A0AAE2CWN6</accession>
<evidence type="ECO:0000256" key="3">
    <source>
        <dbReference type="SAM" id="Phobius"/>
    </source>
</evidence>
<evidence type="ECO:0000313" key="5">
    <source>
        <dbReference type="Proteomes" id="UP001293254"/>
    </source>
</evidence>
<evidence type="ECO:0000313" key="4">
    <source>
        <dbReference type="EMBL" id="KAK4437223.1"/>
    </source>
</evidence>
<proteinExistence type="predicted"/>
<dbReference type="InterPro" id="IPR045288">
    <property type="entry name" value="At1g75140-like"/>
</dbReference>
<feature type="region of interest" description="Disordered" evidence="2">
    <location>
        <begin position="1"/>
        <end position="21"/>
    </location>
</feature>
<feature type="compositionally biased region" description="Polar residues" evidence="2">
    <location>
        <begin position="118"/>
        <end position="138"/>
    </location>
</feature>
<keyword evidence="3" id="KW-0812">Transmembrane</keyword>
<dbReference type="SUPFAM" id="SSF101898">
    <property type="entry name" value="NHL repeat"/>
    <property type="match status" value="1"/>
</dbReference>
<keyword evidence="3" id="KW-0472">Membrane</keyword>
<feature type="transmembrane region" description="Helical" evidence="3">
    <location>
        <begin position="607"/>
        <end position="627"/>
    </location>
</feature>
<feature type="compositionally biased region" description="Basic and acidic residues" evidence="2">
    <location>
        <begin position="139"/>
        <end position="148"/>
    </location>
</feature>
<dbReference type="AlphaFoldDB" id="A0AAE2CWN6"/>
<keyword evidence="1" id="KW-0175">Coiled coil</keyword>
<keyword evidence="3" id="KW-1133">Transmembrane helix</keyword>
<comment type="caution">
    <text evidence="4">The sequence shown here is derived from an EMBL/GenBank/DDBJ whole genome shotgun (WGS) entry which is preliminary data.</text>
</comment>
<dbReference type="Proteomes" id="UP001293254">
    <property type="component" value="Unassembled WGS sequence"/>
</dbReference>
<sequence>MTPRRPSWPRSEPVSPISTLCPNQKFQQNPTKLLKITHSPHPHSLDLTFKKLSAPNSQVTVTAHHRRLLHRPQNPNCMAASRIKGKFVFVLSVVLLFSDSFYSPRFSCLNVLASDIDPSSNSNSVIETDSKNGNSFKENSVEKESENPDVDFLRKQQFQLEKLEELVKNLTQLVDKLESRFTETPEKVKTLPSSSSSSSSSHDETRDAERIKEDPKIPSEEGEAVRGGAGRGGGAEPVLVKKYNTYWSERFQFVSAVKLRSSPTCFNVLPYRDFEGFSKYFAVGDDTGKLYVFLRTGDVALEFDTFLGSEGWSPVTAMVSYLSVYKNESVIVTGHENGVILMLRVWETLTGDEWSSLHVERVGKFDMPESGGSQINILEVHHVGRKRYILATDAGGKIVVFRENGTVYGVVTPSKPPVAFLKQRLLFLTETGAGSLDLRTMKLKESECEGLNSSSARSYVFDATDRSKAYGFTLDGDLIQTLLLGDIMNFKCRVRSKRKLDVEKPMALHAIKGYLLIASREKVLVYNVSSQHYVRSGGVRLLFSVGLDEIIASFLHQQASDVEDEKRMQTPLIASDYEKLVIVSLGNGYVAMYRSKLPVYKNEFNSFLWTSPVLFFILFLFGAWHFFANKKEVLTSWGPDDPFSSASVTGGAPLGSGSSGDRSFTDTSRTSDIMDLRGSGLRGPSRYVSPPRFPGGTANSYRPGPDTDSRPAPVDPRFRATSELKFRGSNVESAGVPKRRESLFGNSQVVDDSN</sequence>
<feature type="region of interest" description="Disordered" evidence="2">
    <location>
        <begin position="648"/>
        <end position="754"/>
    </location>
</feature>
<protein>
    <submittedName>
        <fullName evidence="4">Membrane protein</fullName>
    </submittedName>
</protein>
<dbReference type="EMBL" id="JACGWO010000001">
    <property type="protein sequence ID" value="KAK4437223.1"/>
    <property type="molecule type" value="Genomic_DNA"/>
</dbReference>
<feature type="compositionally biased region" description="Polar residues" evidence="2">
    <location>
        <begin position="744"/>
        <end position="754"/>
    </location>
</feature>
<feature type="region of interest" description="Disordered" evidence="2">
    <location>
        <begin position="118"/>
        <end position="148"/>
    </location>
</feature>
<dbReference type="PANTHER" id="PTHR35464">
    <property type="entry name" value="OS06G0115200 PROTEIN"/>
    <property type="match status" value="1"/>
</dbReference>